<reference evidence="3" key="1">
    <citation type="journal article" date="2019" name="Int. J. Syst. Evol. Microbiol.">
        <title>The Global Catalogue of Microorganisms (GCM) 10K type strain sequencing project: providing services to taxonomists for standard genome sequencing and annotation.</title>
        <authorList>
            <consortium name="The Broad Institute Genomics Platform"/>
            <consortium name="The Broad Institute Genome Sequencing Center for Infectious Disease"/>
            <person name="Wu L."/>
            <person name="Ma J."/>
        </authorList>
    </citation>
    <scope>NUCLEOTIDE SEQUENCE [LARGE SCALE GENOMIC DNA]</scope>
    <source>
        <strain evidence="3">TISTR 1535</strain>
    </source>
</reference>
<dbReference type="InterPro" id="IPR051448">
    <property type="entry name" value="CdaR-like_regulators"/>
</dbReference>
<dbReference type="PANTHER" id="PTHR33744">
    <property type="entry name" value="CARBOHYDRATE DIACID REGULATOR"/>
    <property type="match status" value="1"/>
</dbReference>
<protein>
    <submittedName>
        <fullName evidence="2">PucR family transcriptional regulator</fullName>
    </submittedName>
</protein>
<sequence>MAESLRKIFSSFIYFQDIPANETEHYDWFRTAEHELIGIAKSELTARDHQLLSAFLQPHNAYLPKMTRQEEEWQACIQSDNPGRSTSITSYRFIFFSFPPQQMEPVAFKEAINEFFARDVPVLWENEHEGVIIEENPEECISFETIIDIFMHDLSVKIRFFVGPFLYALTQAKKAYHTLTQQATILENTDKRVMSYMDAMPYILISEADPETTTNLINTVLGDTYDNDELLKTIETFLACSLNVSITAKELYLHRNSLQYRLDKFTEQTGIDIREFRQAVTVYLALIARK</sequence>
<dbReference type="Pfam" id="PF13556">
    <property type="entry name" value="HTH_30"/>
    <property type="match status" value="1"/>
</dbReference>
<dbReference type="RefSeq" id="WP_382393207.1">
    <property type="nucleotide sequence ID" value="NZ_JBHUNA010000019.1"/>
</dbReference>
<comment type="caution">
    <text evidence="2">The sequence shown here is derived from an EMBL/GenBank/DDBJ whole genome shotgun (WGS) entry which is preliminary data.</text>
</comment>
<organism evidence="2 3">
    <name type="scientific">Lentibacillus juripiscarius</name>
    <dbReference type="NCBI Taxonomy" id="257446"/>
    <lineage>
        <taxon>Bacteria</taxon>
        <taxon>Bacillati</taxon>
        <taxon>Bacillota</taxon>
        <taxon>Bacilli</taxon>
        <taxon>Bacillales</taxon>
        <taxon>Bacillaceae</taxon>
        <taxon>Lentibacillus</taxon>
    </lineage>
</organism>
<dbReference type="PANTHER" id="PTHR33744:SF15">
    <property type="entry name" value="CARBOHYDRATE DIACID REGULATOR"/>
    <property type="match status" value="1"/>
</dbReference>
<dbReference type="Proteomes" id="UP001597502">
    <property type="component" value="Unassembled WGS sequence"/>
</dbReference>
<dbReference type="InterPro" id="IPR025736">
    <property type="entry name" value="PucR_C-HTH_dom"/>
</dbReference>
<gene>
    <name evidence="2" type="ORF">ACFSUO_08850</name>
</gene>
<feature type="domain" description="PucR C-terminal helix-turn-helix" evidence="1">
    <location>
        <begin position="230"/>
        <end position="288"/>
    </location>
</feature>
<name>A0ABW5V6M5_9BACI</name>
<evidence type="ECO:0000259" key="1">
    <source>
        <dbReference type="Pfam" id="PF13556"/>
    </source>
</evidence>
<evidence type="ECO:0000313" key="3">
    <source>
        <dbReference type="Proteomes" id="UP001597502"/>
    </source>
</evidence>
<keyword evidence="3" id="KW-1185">Reference proteome</keyword>
<dbReference type="InterPro" id="IPR042070">
    <property type="entry name" value="PucR_C-HTH_sf"/>
</dbReference>
<evidence type="ECO:0000313" key="2">
    <source>
        <dbReference type="EMBL" id="MFD2761076.1"/>
    </source>
</evidence>
<proteinExistence type="predicted"/>
<dbReference type="EMBL" id="JBHUNA010000019">
    <property type="protein sequence ID" value="MFD2761076.1"/>
    <property type="molecule type" value="Genomic_DNA"/>
</dbReference>
<accession>A0ABW5V6M5</accession>
<dbReference type="Gene3D" id="1.10.10.2840">
    <property type="entry name" value="PucR C-terminal helix-turn-helix domain"/>
    <property type="match status" value="1"/>
</dbReference>